<feature type="compositionally biased region" description="Polar residues" evidence="1">
    <location>
        <begin position="367"/>
        <end position="385"/>
    </location>
</feature>
<comment type="caution">
    <text evidence="2">The sequence shown here is derived from an EMBL/GenBank/DDBJ whole genome shotgun (WGS) entry which is preliminary data.</text>
</comment>
<feature type="region of interest" description="Disordered" evidence="1">
    <location>
        <begin position="337"/>
        <end position="423"/>
    </location>
</feature>
<feature type="region of interest" description="Disordered" evidence="1">
    <location>
        <begin position="77"/>
        <end position="102"/>
    </location>
</feature>
<feature type="compositionally biased region" description="Basic and acidic residues" evidence="1">
    <location>
        <begin position="223"/>
        <end position="232"/>
    </location>
</feature>
<dbReference type="AlphaFoldDB" id="A0AAV9WGB6"/>
<accession>A0AAV9WGB6</accession>
<proteinExistence type="predicted"/>
<reference evidence="2 3" key="1">
    <citation type="submission" date="2023-08" db="EMBL/GenBank/DDBJ databases">
        <authorList>
            <person name="Palmer J.M."/>
        </authorList>
    </citation>
    <scope>NUCLEOTIDE SEQUENCE [LARGE SCALE GENOMIC DNA]</scope>
    <source>
        <strain evidence="2 3">TWF481</strain>
    </source>
</reference>
<dbReference type="Proteomes" id="UP001370758">
    <property type="component" value="Unassembled WGS sequence"/>
</dbReference>
<name>A0AAV9WGB6_9PEZI</name>
<evidence type="ECO:0000313" key="2">
    <source>
        <dbReference type="EMBL" id="KAK6507471.1"/>
    </source>
</evidence>
<feature type="region of interest" description="Disordered" evidence="1">
    <location>
        <begin position="262"/>
        <end position="283"/>
    </location>
</feature>
<feature type="compositionally biased region" description="Low complexity" evidence="1">
    <location>
        <begin position="405"/>
        <end position="423"/>
    </location>
</feature>
<feature type="region of interest" description="Disordered" evidence="1">
    <location>
        <begin position="207"/>
        <end position="239"/>
    </location>
</feature>
<evidence type="ECO:0000313" key="3">
    <source>
        <dbReference type="Proteomes" id="UP001370758"/>
    </source>
</evidence>
<keyword evidence="3" id="KW-1185">Reference proteome</keyword>
<evidence type="ECO:0000256" key="1">
    <source>
        <dbReference type="SAM" id="MobiDB-lite"/>
    </source>
</evidence>
<feature type="compositionally biased region" description="Polar residues" evidence="1">
    <location>
        <begin position="265"/>
        <end position="281"/>
    </location>
</feature>
<organism evidence="2 3">
    <name type="scientific">Arthrobotrys musiformis</name>
    <dbReference type="NCBI Taxonomy" id="47236"/>
    <lineage>
        <taxon>Eukaryota</taxon>
        <taxon>Fungi</taxon>
        <taxon>Dikarya</taxon>
        <taxon>Ascomycota</taxon>
        <taxon>Pezizomycotina</taxon>
        <taxon>Orbiliomycetes</taxon>
        <taxon>Orbiliales</taxon>
        <taxon>Orbiliaceae</taxon>
        <taxon>Arthrobotrys</taxon>
    </lineage>
</organism>
<gene>
    <name evidence="2" type="ORF">TWF481_005903</name>
</gene>
<dbReference type="EMBL" id="JAVHJL010000003">
    <property type="protein sequence ID" value="KAK6507471.1"/>
    <property type="molecule type" value="Genomic_DNA"/>
</dbReference>
<sequence length="593" mass="64831">MPFQSIFGSCFPFTEEQADQNGVQTRSLDEFEARKKHARSQSERSIFNWGRSIEEPEQTRSPTPFPLITVNDASSMPQRPHAVRSHSCPSSARDAQRGNSPYGPMLTIHDANLANELLGSTSSLTNGQYSFLNGEFIPRPTSGLSNHTRRASMPVGLRSCASPSPIHTHVRAAQSLGNLNVGPGEFGPFPTGMGRAYGVSSPSATTFDTRRDSMGTFTDTTSFDDRSIHSDSDSDVPVPVPTSNELEVVAISVHEVAPVVEEQSVETPVASTPVPTSNGPETITPEVVEEQSTETSAAQTSTECKEAVVRIKIALEEKASLERRLQELERLISRGNSQRPARFRSATASGALESVPQPTRTEIIVEATSQTSESQEDTQTNSSRETSFEDDTPTRSRNSLPVSPPTFTQPAPQPQPQQQRQRPVLPQLQTALPLPTASEERRTPSTAVRLTSAVSRIANWVFGEEERSAYPHTPITLSTPHAQRPQHHSMQPYQLIQAHHLQLTPTSPQHHRRTAHLSAPAATSSPVPVIGYQQRWRPRNVEDVDPVPPYHEQDPNPSPGFVFFPPNSLLTPLPTPTSPSGTSIATQMYAQAV</sequence>
<protein>
    <submittedName>
        <fullName evidence="2">Uncharacterized protein</fullName>
    </submittedName>
</protein>
<feature type="region of interest" description="Disordered" evidence="1">
    <location>
        <begin position="34"/>
        <end position="65"/>
    </location>
</feature>